<feature type="domain" description="Transposase InsH N-terminal" evidence="2">
    <location>
        <begin position="21"/>
        <end position="107"/>
    </location>
</feature>
<organism evidence="3 4">
    <name type="scientific">Lysinibacillus mangiferihumi</name>
    <dbReference type="NCBI Taxonomy" id="1130819"/>
    <lineage>
        <taxon>Bacteria</taxon>
        <taxon>Bacillati</taxon>
        <taxon>Bacillota</taxon>
        <taxon>Bacilli</taxon>
        <taxon>Bacillales</taxon>
        <taxon>Bacillaceae</taxon>
        <taxon>Lysinibacillus</taxon>
    </lineage>
</organism>
<reference evidence="3 4" key="1">
    <citation type="submission" date="2019-04" db="EMBL/GenBank/DDBJ databases">
        <title>Lysinibacillus genome sequencing.</title>
        <authorList>
            <person name="Dunlap C."/>
        </authorList>
    </citation>
    <scope>NUCLEOTIDE SEQUENCE [LARGE SCALE GENOMIC DNA]</scope>
    <source>
        <strain evidence="3 4">CCTCC AB 2010389</strain>
    </source>
</reference>
<evidence type="ECO:0000313" key="3">
    <source>
        <dbReference type="EMBL" id="TKI53214.1"/>
    </source>
</evidence>
<name>A0A4U2XZX8_9BACI</name>
<dbReference type="RefSeq" id="WP_107897793.1">
    <property type="nucleotide sequence ID" value="NZ_PYWM01000060.1"/>
</dbReference>
<dbReference type="InterPro" id="IPR008490">
    <property type="entry name" value="Transposase_InsH_N"/>
</dbReference>
<feature type="compositionally biased region" description="Basic residues" evidence="1">
    <location>
        <begin position="189"/>
        <end position="205"/>
    </location>
</feature>
<feature type="compositionally biased region" description="Basic and acidic residues" evidence="1">
    <location>
        <begin position="145"/>
        <end position="172"/>
    </location>
</feature>
<sequence>MTIVKQMSLFDIQELLEMESSRRYDAIFATFDVQPIFQLFFKRSLRGAPRELNYGAMIQSLIICIVERIPTIKNLIKRLVNDPLFRLDCGFLVSDFVPSEASYSRMIEVISQSDVLDVMQDTLIQVAMTEGFLKDEHLAIDATHFESRDAAKPSEKKEPASPKKRENQKKNETLGLRNKQKSKPISQLMKKKSRTNSPHHWRHCGKMLPSNRIGASNIIWGVGKKDLDG</sequence>
<feature type="region of interest" description="Disordered" evidence="1">
    <location>
        <begin position="145"/>
        <end position="208"/>
    </location>
</feature>
<accession>A0A4U2XZX8</accession>
<protein>
    <submittedName>
        <fullName evidence="3">Transposase</fullName>
    </submittedName>
</protein>
<dbReference type="EMBL" id="SZPU01000125">
    <property type="protein sequence ID" value="TKI53214.1"/>
    <property type="molecule type" value="Genomic_DNA"/>
</dbReference>
<evidence type="ECO:0000313" key="4">
    <source>
        <dbReference type="Proteomes" id="UP000308744"/>
    </source>
</evidence>
<dbReference type="Proteomes" id="UP000308744">
    <property type="component" value="Unassembled WGS sequence"/>
</dbReference>
<dbReference type="Pfam" id="PF05598">
    <property type="entry name" value="DUF772"/>
    <property type="match status" value="1"/>
</dbReference>
<dbReference type="AlphaFoldDB" id="A0A4U2XZX8"/>
<gene>
    <name evidence="3" type="ORF">FC756_25180</name>
</gene>
<evidence type="ECO:0000259" key="2">
    <source>
        <dbReference type="Pfam" id="PF05598"/>
    </source>
</evidence>
<keyword evidence="4" id="KW-1185">Reference proteome</keyword>
<comment type="caution">
    <text evidence="3">The sequence shown here is derived from an EMBL/GenBank/DDBJ whole genome shotgun (WGS) entry which is preliminary data.</text>
</comment>
<proteinExistence type="predicted"/>
<evidence type="ECO:0000256" key="1">
    <source>
        <dbReference type="SAM" id="MobiDB-lite"/>
    </source>
</evidence>